<dbReference type="RefSeq" id="WP_379716423.1">
    <property type="nucleotide sequence ID" value="NZ_JBHTBS010000018.1"/>
</dbReference>
<feature type="region of interest" description="Disordered" evidence="5">
    <location>
        <begin position="129"/>
        <end position="250"/>
    </location>
</feature>
<keyword evidence="3" id="KW-0238">DNA-binding</keyword>
<dbReference type="InterPro" id="IPR005650">
    <property type="entry name" value="BlaI_family"/>
</dbReference>
<keyword evidence="4" id="KW-0804">Transcription</keyword>
<evidence type="ECO:0000256" key="3">
    <source>
        <dbReference type="ARBA" id="ARBA00023125"/>
    </source>
</evidence>
<reference evidence="7" key="1">
    <citation type="journal article" date="2019" name="Int. J. Syst. Evol. Microbiol.">
        <title>The Global Catalogue of Microorganisms (GCM) 10K type strain sequencing project: providing services to taxonomists for standard genome sequencing and annotation.</title>
        <authorList>
            <consortium name="The Broad Institute Genomics Platform"/>
            <consortium name="The Broad Institute Genome Sequencing Center for Infectious Disease"/>
            <person name="Wu L."/>
            <person name="Ma J."/>
        </authorList>
    </citation>
    <scope>NUCLEOTIDE SEQUENCE [LARGE SCALE GENOMIC DNA]</scope>
    <source>
        <strain evidence="7">CGMCC 4.1467</strain>
    </source>
</reference>
<evidence type="ECO:0000256" key="5">
    <source>
        <dbReference type="SAM" id="MobiDB-lite"/>
    </source>
</evidence>
<comment type="caution">
    <text evidence="6">The sequence shown here is derived from an EMBL/GenBank/DDBJ whole genome shotgun (WGS) entry which is preliminary data.</text>
</comment>
<evidence type="ECO:0000256" key="1">
    <source>
        <dbReference type="ARBA" id="ARBA00011046"/>
    </source>
</evidence>
<comment type="similarity">
    <text evidence="1">Belongs to the BlaI transcriptional regulatory family.</text>
</comment>
<name>A0ABW2LEC4_9BACT</name>
<dbReference type="Gene3D" id="1.10.10.10">
    <property type="entry name" value="Winged helix-like DNA-binding domain superfamily/Winged helix DNA-binding domain"/>
    <property type="match status" value="1"/>
</dbReference>
<dbReference type="EMBL" id="JBHTBS010000018">
    <property type="protein sequence ID" value="MFC7339495.1"/>
    <property type="molecule type" value="Genomic_DNA"/>
</dbReference>
<gene>
    <name evidence="6" type="ORF">ACFQY0_20045</name>
</gene>
<evidence type="ECO:0000313" key="6">
    <source>
        <dbReference type="EMBL" id="MFC7339495.1"/>
    </source>
</evidence>
<accession>A0ABW2LEC4</accession>
<protein>
    <submittedName>
        <fullName evidence="6">BlaI/MecI/CopY family transcriptional regulator</fullName>
    </submittedName>
</protein>
<evidence type="ECO:0000256" key="2">
    <source>
        <dbReference type="ARBA" id="ARBA00023015"/>
    </source>
</evidence>
<proteinExistence type="inferred from homology"/>
<keyword evidence="7" id="KW-1185">Reference proteome</keyword>
<organism evidence="6 7">
    <name type="scientific">Haloferula chungangensis</name>
    <dbReference type="NCBI Taxonomy" id="1048331"/>
    <lineage>
        <taxon>Bacteria</taxon>
        <taxon>Pseudomonadati</taxon>
        <taxon>Verrucomicrobiota</taxon>
        <taxon>Verrucomicrobiia</taxon>
        <taxon>Verrucomicrobiales</taxon>
        <taxon>Verrucomicrobiaceae</taxon>
        <taxon>Haloferula</taxon>
    </lineage>
</organism>
<evidence type="ECO:0000256" key="4">
    <source>
        <dbReference type="ARBA" id="ARBA00023163"/>
    </source>
</evidence>
<dbReference type="Proteomes" id="UP001596472">
    <property type="component" value="Unassembled WGS sequence"/>
</dbReference>
<sequence length="250" mass="27157">MARSTHPSNLELQALSVLWHNGPSTVGAVLEALPDGKDRAYTTVLSVMQSLERKKLVKRKKSGRAHVYEAANTKEQVVDQAAADFLTNAFGGRLGEAILTLLSTGTLTPEEKTNIERELKRHKAMAARKKAKKASKKAAKKTTTVRKTTVKRAAKKAAKKTKKAAKKKVARKVVKKTAKKKVAKKAAKKKVAKKAAKKGAKKAAKKVAKKAAKKAAKKVSKKAAKKKVAKKAAKKAVKKKTAKKATRRRK</sequence>
<dbReference type="InterPro" id="IPR036388">
    <property type="entry name" value="WH-like_DNA-bd_sf"/>
</dbReference>
<dbReference type="InterPro" id="IPR036390">
    <property type="entry name" value="WH_DNA-bd_sf"/>
</dbReference>
<keyword evidence="2" id="KW-0805">Transcription regulation</keyword>
<dbReference type="SUPFAM" id="SSF46785">
    <property type="entry name" value="Winged helix' DNA-binding domain"/>
    <property type="match status" value="1"/>
</dbReference>
<evidence type="ECO:0000313" key="7">
    <source>
        <dbReference type="Proteomes" id="UP001596472"/>
    </source>
</evidence>
<dbReference type="Pfam" id="PF03965">
    <property type="entry name" value="Penicillinase_R"/>
    <property type="match status" value="1"/>
</dbReference>